<evidence type="ECO:0000256" key="9">
    <source>
        <dbReference type="ARBA" id="ARBA00023316"/>
    </source>
</evidence>
<gene>
    <name evidence="10" type="primary">ddl</name>
    <name evidence="15" type="ORF">A2837_01185</name>
</gene>
<dbReference type="GO" id="GO:0008716">
    <property type="term" value="F:D-alanine-D-alanine ligase activity"/>
    <property type="evidence" value="ECO:0007669"/>
    <property type="project" value="UniProtKB-UniRule"/>
</dbReference>
<dbReference type="UniPathway" id="UPA00219"/>
<dbReference type="PIRSF" id="PIRSF039102">
    <property type="entry name" value="Ddl/VanB"/>
    <property type="match status" value="1"/>
</dbReference>
<dbReference type="PROSITE" id="PS00844">
    <property type="entry name" value="DALA_DALA_LIGASE_2"/>
    <property type="match status" value="1"/>
</dbReference>
<dbReference type="SUPFAM" id="SSF56059">
    <property type="entry name" value="Glutathione synthetase ATP-binding domain-like"/>
    <property type="match status" value="1"/>
</dbReference>
<evidence type="ECO:0000256" key="4">
    <source>
        <dbReference type="ARBA" id="ARBA00022598"/>
    </source>
</evidence>
<feature type="active site" evidence="11">
    <location>
        <position position="158"/>
    </location>
</feature>
<feature type="binding site" evidence="12">
    <location>
        <position position="284"/>
    </location>
    <ligand>
        <name>Mg(2+)</name>
        <dbReference type="ChEBI" id="CHEBI:18420"/>
        <label>2</label>
    </ligand>
</feature>
<dbReference type="InterPro" id="IPR005905">
    <property type="entry name" value="D_ala_D_ala"/>
</dbReference>
<evidence type="ECO:0000313" key="15">
    <source>
        <dbReference type="EMBL" id="OGG41810.1"/>
    </source>
</evidence>
<keyword evidence="9 10" id="KW-0961">Cell wall biogenesis/degradation</keyword>
<evidence type="ECO:0000256" key="12">
    <source>
        <dbReference type="PIRSR" id="PIRSR039102-3"/>
    </source>
</evidence>
<keyword evidence="3 10" id="KW-0963">Cytoplasm</keyword>
<dbReference type="Pfam" id="PF07478">
    <property type="entry name" value="Dala_Dala_lig_C"/>
    <property type="match status" value="1"/>
</dbReference>
<evidence type="ECO:0000256" key="1">
    <source>
        <dbReference type="ARBA" id="ARBA00004496"/>
    </source>
</evidence>
<comment type="subcellular location">
    <subcellularLocation>
        <location evidence="1 10">Cytoplasm</location>
    </subcellularLocation>
</comment>
<comment type="catalytic activity">
    <reaction evidence="10">
        <text>2 D-alanine + ATP = D-alanyl-D-alanine + ADP + phosphate + H(+)</text>
        <dbReference type="Rhea" id="RHEA:11224"/>
        <dbReference type="ChEBI" id="CHEBI:15378"/>
        <dbReference type="ChEBI" id="CHEBI:30616"/>
        <dbReference type="ChEBI" id="CHEBI:43474"/>
        <dbReference type="ChEBI" id="CHEBI:57416"/>
        <dbReference type="ChEBI" id="CHEBI:57822"/>
        <dbReference type="ChEBI" id="CHEBI:456216"/>
        <dbReference type="EC" id="6.3.2.4"/>
    </reaction>
</comment>
<feature type="binding site" evidence="12">
    <location>
        <position position="286"/>
    </location>
    <ligand>
        <name>Mg(2+)</name>
        <dbReference type="ChEBI" id="CHEBI:18420"/>
        <label>2</label>
    </ligand>
</feature>
<dbReference type="GO" id="GO:0008360">
    <property type="term" value="P:regulation of cell shape"/>
    <property type="evidence" value="ECO:0007669"/>
    <property type="project" value="UniProtKB-KW"/>
</dbReference>
<evidence type="ECO:0000256" key="5">
    <source>
        <dbReference type="ARBA" id="ARBA00022741"/>
    </source>
</evidence>
<name>A0A1F6BY23_9BACT</name>
<evidence type="ECO:0000256" key="3">
    <source>
        <dbReference type="ARBA" id="ARBA00022490"/>
    </source>
</evidence>
<dbReference type="GO" id="GO:0009252">
    <property type="term" value="P:peptidoglycan biosynthetic process"/>
    <property type="evidence" value="ECO:0007669"/>
    <property type="project" value="UniProtKB-UniRule"/>
</dbReference>
<dbReference type="EMBL" id="MFKO01000002">
    <property type="protein sequence ID" value="OGG41810.1"/>
    <property type="molecule type" value="Genomic_DNA"/>
</dbReference>
<keyword evidence="12" id="KW-0479">Metal-binding</keyword>
<dbReference type="Gene3D" id="3.30.1490.20">
    <property type="entry name" value="ATP-grasp fold, A domain"/>
    <property type="match status" value="1"/>
</dbReference>
<comment type="pathway">
    <text evidence="10">Cell wall biogenesis; peptidoglycan biosynthesis.</text>
</comment>
<evidence type="ECO:0000256" key="7">
    <source>
        <dbReference type="ARBA" id="ARBA00022960"/>
    </source>
</evidence>
<comment type="cofactor">
    <cofactor evidence="12">
        <name>Mg(2+)</name>
        <dbReference type="ChEBI" id="CHEBI:18420"/>
    </cofactor>
    <cofactor evidence="12">
        <name>Mn(2+)</name>
        <dbReference type="ChEBI" id="CHEBI:29035"/>
    </cofactor>
    <text evidence="12">Binds 2 magnesium or manganese ions per subunit.</text>
</comment>
<dbReference type="InterPro" id="IPR011095">
    <property type="entry name" value="Dala_Dala_lig_C"/>
</dbReference>
<keyword evidence="5 13" id="KW-0547">Nucleotide-binding</keyword>
<dbReference type="STRING" id="1798475.A2837_01185"/>
<dbReference type="NCBIfam" id="NF002378">
    <property type="entry name" value="PRK01372.1"/>
    <property type="match status" value="1"/>
</dbReference>
<sequence>MKNLRVAVLRGGPSEEYEVSMKTGAAVLGVLQNLSIPHNDIVINRRGEWLLHGIERAPADALFATDVVFIALHGQYGEDGTVQRLLDRLGVPYVGSRAYPSALAMNKVLTKEILRDHKIKLPAHLRVTKAGTDVRRVVGTIEELFGPEYIVKPVAGGSSVDTHHAASSSELAAILNDIFTRRDEVLVEEFIRGREATVGVVEGLRGETLYSLPVVEIVPPPSHSFFASDVKYDGRTEEICPGRFSRDEKEALTTAAQLAHQALGLSHYSRSDFIVSDNGIYFLETNTLPGLTQTSLFPQMLSAVGHSFDDFILHLMRTAIKK</sequence>
<evidence type="ECO:0000256" key="8">
    <source>
        <dbReference type="ARBA" id="ARBA00022984"/>
    </source>
</evidence>
<proteinExistence type="inferred from homology"/>
<feature type="binding site" evidence="12">
    <location>
        <position position="284"/>
    </location>
    <ligand>
        <name>Mg(2+)</name>
        <dbReference type="ChEBI" id="CHEBI:18420"/>
        <label>1</label>
    </ligand>
</feature>
<dbReference type="EC" id="6.3.2.4" evidence="10"/>
<dbReference type="PANTHER" id="PTHR23132">
    <property type="entry name" value="D-ALANINE--D-ALANINE LIGASE"/>
    <property type="match status" value="1"/>
</dbReference>
<dbReference type="InterPro" id="IPR016185">
    <property type="entry name" value="PreATP-grasp_dom_sf"/>
</dbReference>
<dbReference type="GO" id="GO:0005524">
    <property type="term" value="F:ATP binding"/>
    <property type="evidence" value="ECO:0007669"/>
    <property type="project" value="UniProtKB-UniRule"/>
</dbReference>
<accession>A0A1F6BY23</accession>
<dbReference type="SUPFAM" id="SSF52440">
    <property type="entry name" value="PreATP-grasp domain"/>
    <property type="match status" value="1"/>
</dbReference>
<keyword evidence="7 10" id="KW-0133">Cell shape</keyword>
<dbReference type="Gene3D" id="3.40.50.20">
    <property type="match status" value="2"/>
</dbReference>
<dbReference type="GO" id="GO:0005737">
    <property type="term" value="C:cytoplasm"/>
    <property type="evidence" value="ECO:0007669"/>
    <property type="project" value="UniProtKB-SubCell"/>
</dbReference>
<feature type="active site" evidence="11">
    <location>
        <position position="295"/>
    </location>
</feature>
<dbReference type="GO" id="GO:0071555">
    <property type="term" value="P:cell wall organization"/>
    <property type="evidence" value="ECO:0007669"/>
    <property type="project" value="UniProtKB-KW"/>
</dbReference>
<keyword evidence="12" id="KW-0460">Magnesium</keyword>
<keyword evidence="8 10" id="KW-0573">Peptidoglycan synthesis</keyword>
<dbReference type="GO" id="GO:0046872">
    <property type="term" value="F:metal ion binding"/>
    <property type="evidence" value="ECO:0007669"/>
    <property type="project" value="UniProtKB-KW"/>
</dbReference>
<dbReference type="InterPro" id="IPR013815">
    <property type="entry name" value="ATP_grasp_subdomain_1"/>
</dbReference>
<evidence type="ECO:0000256" key="6">
    <source>
        <dbReference type="ARBA" id="ARBA00022840"/>
    </source>
</evidence>
<organism evidence="15 16">
    <name type="scientific">Candidatus Kaiserbacteria bacterium RIFCSPHIGHO2_01_FULL_46_22</name>
    <dbReference type="NCBI Taxonomy" id="1798475"/>
    <lineage>
        <taxon>Bacteria</taxon>
        <taxon>Candidatus Kaiseribacteriota</taxon>
    </lineage>
</organism>
<dbReference type="Pfam" id="PF01820">
    <property type="entry name" value="Dala_Dala_lig_N"/>
    <property type="match status" value="1"/>
</dbReference>
<evidence type="ECO:0000256" key="2">
    <source>
        <dbReference type="ARBA" id="ARBA00010871"/>
    </source>
</evidence>
<dbReference type="AlphaFoldDB" id="A0A1F6BY23"/>
<comment type="caution">
    <text evidence="15">The sequence shown here is derived from an EMBL/GenBank/DDBJ whole genome shotgun (WGS) entry which is preliminary data.</text>
</comment>
<keyword evidence="4 10" id="KW-0436">Ligase</keyword>
<reference evidence="15 16" key="1">
    <citation type="journal article" date="2016" name="Nat. Commun.">
        <title>Thousands of microbial genomes shed light on interconnected biogeochemical processes in an aquifer system.</title>
        <authorList>
            <person name="Anantharaman K."/>
            <person name="Brown C.T."/>
            <person name="Hug L.A."/>
            <person name="Sharon I."/>
            <person name="Castelle C.J."/>
            <person name="Probst A.J."/>
            <person name="Thomas B.C."/>
            <person name="Singh A."/>
            <person name="Wilkins M.J."/>
            <person name="Karaoz U."/>
            <person name="Brodie E.L."/>
            <person name="Williams K.H."/>
            <person name="Hubbard S.S."/>
            <person name="Banfield J.F."/>
        </authorList>
    </citation>
    <scope>NUCLEOTIDE SEQUENCE [LARGE SCALE GENOMIC DNA]</scope>
</reference>
<evidence type="ECO:0000256" key="10">
    <source>
        <dbReference type="HAMAP-Rule" id="MF_00047"/>
    </source>
</evidence>
<feature type="binding site" evidence="12">
    <location>
        <position position="272"/>
    </location>
    <ligand>
        <name>Mg(2+)</name>
        <dbReference type="ChEBI" id="CHEBI:18420"/>
        <label>1</label>
    </ligand>
</feature>
<feature type="domain" description="ATP-grasp" evidence="14">
    <location>
        <begin position="111"/>
        <end position="317"/>
    </location>
</feature>
<keyword evidence="12" id="KW-0464">Manganese</keyword>
<dbReference type="InterPro" id="IPR011761">
    <property type="entry name" value="ATP-grasp"/>
</dbReference>
<evidence type="ECO:0000256" key="11">
    <source>
        <dbReference type="PIRSR" id="PIRSR039102-1"/>
    </source>
</evidence>
<dbReference type="PROSITE" id="PS50975">
    <property type="entry name" value="ATP_GRASP"/>
    <property type="match status" value="1"/>
</dbReference>
<dbReference type="Gene3D" id="3.30.470.20">
    <property type="entry name" value="ATP-grasp fold, B domain"/>
    <property type="match status" value="1"/>
</dbReference>
<dbReference type="PANTHER" id="PTHR23132:SF23">
    <property type="entry name" value="D-ALANINE--D-ALANINE LIGASE B"/>
    <property type="match status" value="1"/>
</dbReference>
<evidence type="ECO:0000259" key="14">
    <source>
        <dbReference type="PROSITE" id="PS50975"/>
    </source>
</evidence>
<comment type="similarity">
    <text evidence="2 10">Belongs to the D-alanine--D-alanine ligase family.</text>
</comment>
<dbReference type="InterPro" id="IPR011127">
    <property type="entry name" value="Dala_Dala_lig_N"/>
</dbReference>
<evidence type="ECO:0000256" key="13">
    <source>
        <dbReference type="PROSITE-ProRule" id="PRU00409"/>
    </source>
</evidence>
<protein>
    <recommendedName>
        <fullName evidence="10">D-alanine--D-alanine ligase</fullName>
        <ecNumber evidence="10">6.3.2.4</ecNumber>
    </recommendedName>
    <alternativeName>
        <fullName evidence="10">D-Ala-D-Ala ligase</fullName>
    </alternativeName>
    <alternativeName>
        <fullName evidence="10">D-alanylalanine synthetase</fullName>
    </alternativeName>
</protein>
<dbReference type="HAMAP" id="MF_00047">
    <property type="entry name" value="Dala_Dala_lig"/>
    <property type="match status" value="1"/>
</dbReference>
<comment type="function">
    <text evidence="10">Cell wall formation.</text>
</comment>
<dbReference type="Proteomes" id="UP000176322">
    <property type="component" value="Unassembled WGS sequence"/>
</dbReference>
<keyword evidence="6 13" id="KW-0067">ATP-binding</keyword>
<evidence type="ECO:0000313" key="16">
    <source>
        <dbReference type="Proteomes" id="UP000176322"/>
    </source>
</evidence>
<feature type="active site" evidence="11">
    <location>
        <position position="16"/>
    </location>
</feature>
<dbReference type="InterPro" id="IPR000291">
    <property type="entry name" value="D-Ala_lig_Van_CS"/>
</dbReference>